<dbReference type="InterPro" id="IPR050177">
    <property type="entry name" value="Lipid_A_modif_metabolic_enz"/>
</dbReference>
<dbReference type="PANTHER" id="PTHR43245">
    <property type="entry name" value="BIFUNCTIONAL POLYMYXIN RESISTANCE PROTEIN ARNA"/>
    <property type="match status" value="1"/>
</dbReference>
<evidence type="ECO:0000259" key="3">
    <source>
        <dbReference type="Pfam" id="PF01073"/>
    </source>
</evidence>
<dbReference type="Gene3D" id="3.40.50.720">
    <property type="entry name" value="NAD(P)-binding Rossmann-like Domain"/>
    <property type="match status" value="2"/>
</dbReference>
<evidence type="ECO:0000256" key="2">
    <source>
        <dbReference type="ARBA" id="ARBA00023002"/>
    </source>
</evidence>
<proteinExistence type="inferred from homology"/>
<dbReference type="GO" id="GO:0016616">
    <property type="term" value="F:oxidoreductase activity, acting on the CH-OH group of donors, NAD or NADP as acceptor"/>
    <property type="evidence" value="ECO:0007669"/>
    <property type="project" value="InterPro"/>
</dbReference>
<reference evidence="4 5" key="1">
    <citation type="journal article" date="2016" name="Mol. Biol. Evol.">
        <title>Comparative Genomics of Early-Diverging Mushroom-Forming Fungi Provides Insights into the Origins of Lignocellulose Decay Capabilities.</title>
        <authorList>
            <person name="Nagy L.G."/>
            <person name="Riley R."/>
            <person name="Tritt A."/>
            <person name="Adam C."/>
            <person name="Daum C."/>
            <person name="Floudas D."/>
            <person name="Sun H."/>
            <person name="Yadav J.S."/>
            <person name="Pangilinan J."/>
            <person name="Larsson K.H."/>
            <person name="Matsuura K."/>
            <person name="Barry K."/>
            <person name="Labutti K."/>
            <person name="Kuo R."/>
            <person name="Ohm R.A."/>
            <person name="Bhattacharya S.S."/>
            <person name="Shirouzu T."/>
            <person name="Yoshinaga Y."/>
            <person name="Martin F.M."/>
            <person name="Grigoriev I.V."/>
            <person name="Hibbett D.S."/>
        </authorList>
    </citation>
    <scope>NUCLEOTIDE SEQUENCE [LARGE SCALE GENOMIC DNA]</scope>
    <source>
        <strain evidence="4 5">HHB12029</strain>
    </source>
</reference>
<organism evidence="4 5">
    <name type="scientific">Exidia glandulosa HHB12029</name>
    <dbReference type="NCBI Taxonomy" id="1314781"/>
    <lineage>
        <taxon>Eukaryota</taxon>
        <taxon>Fungi</taxon>
        <taxon>Dikarya</taxon>
        <taxon>Basidiomycota</taxon>
        <taxon>Agaricomycotina</taxon>
        <taxon>Agaricomycetes</taxon>
        <taxon>Auriculariales</taxon>
        <taxon>Exidiaceae</taxon>
        <taxon>Exidia</taxon>
    </lineage>
</organism>
<gene>
    <name evidence="4" type="ORF">EXIGLDRAFT_761144</name>
</gene>
<dbReference type="FunCoup" id="A0A165NRY5">
    <property type="interactions" value="178"/>
</dbReference>
<dbReference type="InterPro" id="IPR002225">
    <property type="entry name" value="3Beta_OHSteriod_DH/Estase"/>
</dbReference>
<dbReference type="STRING" id="1314781.A0A165NRY5"/>
<dbReference type="Pfam" id="PF01073">
    <property type="entry name" value="3Beta_HSD"/>
    <property type="match status" value="1"/>
</dbReference>
<keyword evidence="2" id="KW-0560">Oxidoreductase</keyword>
<accession>A0A165NRY5</accession>
<dbReference type="EMBL" id="KV425896">
    <property type="protein sequence ID" value="KZW01135.1"/>
    <property type="molecule type" value="Genomic_DNA"/>
</dbReference>
<dbReference type="InterPro" id="IPR036291">
    <property type="entry name" value="NAD(P)-bd_dom_sf"/>
</dbReference>
<dbReference type="OrthoDB" id="10058185at2759"/>
<evidence type="ECO:0000313" key="4">
    <source>
        <dbReference type="EMBL" id="KZW01135.1"/>
    </source>
</evidence>
<keyword evidence="5" id="KW-1185">Reference proteome</keyword>
<dbReference type="Proteomes" id="UP000077266">
    <property type="component" value="Unassembled WGS sequence"/>
</dbReference>
<dbReference type="InParanoid" id="A0A165NRY5"/>
<sequence>MSSKRQSYLVIGGCGFLGWNIATTLLARGEPAVAVFDLVQRTHDERVQFFSGDICDQAAVENAIKKSGATVVFHTASPLGASGVPKALLWKVNVDGTKAVVAACLACKVPALVYTSSASVIFDGNDVIDADERTPYAEKPADEYSATKIEGEKAVLNANGHGKLKTCAIRPAGIFGPGDRLQIPGIIKVLKEGKYGFQLGDNTNLWDATYVDNCVKAHLLAAEKLLLANPPEVDIETRLPSVKLTMGARPIPTSTPSQSTAPVLRSKYDQFSPVALEASDKSTDPSEPDPLAVAGQAFFITNGEPVTFWSYTRAVWAAYADGYNPNKRVVVLPKSIALMIGSVMDVIAWATGAQLTLSTFRVTLTTAHRWHNIEKARRVLGYEPDVGLEEGIRRSVAWFKENEQQKS</sequence>
<dbReference type="AlphaFoldDB" id="A0A165NRY5"/>
<name>A0A165NRY5_EXIGL</name>
<dbReference type="PANTHER" id="PTHR43245:SF51">
    <property type="entry name" value="SHORT CHAIN DEHYDROGENASE_REDUCTASE FAMILY 42E, MEMBER 2"/>
    <property type="match status" value="1"/>
</dbReference>
<evidence type="ECO:0000313" key="5">
    <source>
        <dbReference type="Proteomes" id="UP000077266"/>
    </source>
</evidence>
<evidence type="ECO:0000256" key="1">
    <source>
        <dbReference type="ARBA" id="ARBA00009219"/>
    </source>
</evidence>
<comment type="similarity">
    <text evidence="1">Belongs to the 3-beta-HSD family.</text>
</comment>
<feature type="domain" description="3-beta hydroxysteroid dehydrogenase/isomerase" evidence="3">
    <location>
        <begin position="9"/>
        <end position="226"/>
    </location>
</feature>
<protein>
    <recommendedName>
        <fullName evidence="3">3-beta hydroxysteroid dehydrogenase/isomerase domain-containing protein</fullName>
    </recommendedName>
</protein>
<dbReference type="SUPFAM" id="SSF51735">
    <property type="entry name" value="NAD(P)-binding Rossmann-fold domains"/>
    <property type="match status" value="1"/>
</dbReference>
<dbReference type="GO" id="GO:0006694">
    <property type="term" value="P:steroid biosynthetic process"/>
    <property type="evidence" value="ECO:0007669"/>
    <property type="project" value="InterPro"/>
</dbReference>